<dbReference type="GO" id="GO:0004392">
    <property type="term" value="F:heme oxygenase (decyclizing) activity"/>
    <property type="evidence" value="ECO:0007669"/>
    <property type="project" value="InterPro"/>
</dbReference>
<protein>
    <submittedName>
        <fullName evidence="1">Biliverdin-producing heme oxygenase</fullName>
    </submittedName>
</protein>
<dbReference type="EMBL" id="SHMB01000001">
    <property type="protein sequence ID" value="TAA32730.1"/>
    <property type="molecule type" value="Genomic_DNA"/>
</dbReference>
<dbReference type="Gene3D" id="1.20.910.10">
    <property type="entry name" value="Heme oxygenase-like"/>
    <property type="match status" value="1"/>
</dbReference>
<proteinExistence type="predicted"/>
<dbReference type="RefSeq" id="WP_130514551.1">
    <property type="nucleotide sequence ID" value="NZ_SHMA01000001.1"/>
</dbReference>
<dbReference type="SUPFAM" id="SSF48613">
    <property type="entry name" value="Heme oxygenase-like"/>
    <property type="match status" value="1"/>
</dbReference>
<reference evidence="1 2" key="1">
    <citation type="submission" date="2019-02" db="EMBL/GenBank/DDBJ databases">
        <title>WGS of Pseudoxanthomonas species novum from clinical isolates.</title>
        <authorList>
            <person name="Bernier A.-M."/>
            <person name="Bernard K."/>
            <person name="Vachon A."/>
        </authorList>
    </citation>
    <scope>NUCLEOTIDE SEQUENCE [LARGE SCALE GENOMIC DNA]</scope>
    <source>
        <strain evidence="1 2">NML171202</strain>
    </source>
</reference>
<comment type="caution">
    <text evidence="1">The sequence shown here is derived from an EMBL/GenBank/DDBJ whole genome shotgun (WGS) entry which is preliminary data.</text>
</comment>
<sequence>MPADAALAPVPLARALREATAQAHAAVEALPHMHALAHGALPSDQYVRVLQQHLALVEPWERTHAAWLQTLAAQGWHYRARGPALRADLATLGVAAPAAAPLTGAEPAAAAWGQLYVIEGSLLGGRLIARAFRAAQPALSAALAYFDLGSKAPGAWRQFQACLEAALPSAAQRQAAIGGAQSMFARFHQQLAAGVAA</sequence>
<dbReference type="AlphaFoldDB" id="A0A4Q8LQB9"/>
<dbReference type="InterPro" id="IPR016053">
    <property type="entry name" value="Haem_Oase-like"/>
</dbReference>
<dbReference type="Proteomes" id="UP000291286">
    <property type="component" value="Unassembled WGS sequence"/>
</dbReference>
<name>A0A4Q8LQB9_9GAMM</name>
<evidence type="ECO:0000313" key="1">
    <source>
        <dbReference type="EMBL" id="TAA32730.1"/>
    </source>
</evidence>
<gene>
    <name evidence="1" type="ORF">EA661_00075</name>
</gene>
<dbReference type="InterPro" id="IPR016084">
    <property type="entry name" value="Haem_Oase-like_multi-hlx"/>
</dbReference>
<accession>A0A4Q8LQB9</accession>
<dbReference type="CDD" id="cd19166">
    <property type="entry name" value="HemeO-bac"/>
    <property type="match status" value="1"/>
</dbReference>
<dbReference type="GO" id="GO:0006788">
    <property type="term" value="P:heme oxidation"/>
    <property type="evidence" value="ECO:0007669"/>
    <property type="project" value="InterPro"/>
</dbReference>
<evidence type="ECO:0000313" key="2">
    <source>
        <dbReference type="Proteomes" id="UP000291286"/>
    </source>
</evidence>
<organism evidence="1 2">
    <name type="scientific">Pseudoxanthomonas winnipegensis</name>
    <dbReference type="NCBI Taxonomy" id="2480810"/>
    <lineage>
        <taxon>Bacteria</taxon>
        <taxon>Pseudomonadati</taxon>
        <taxon>Pseudomonadota</taxon>
        <taxon>Gammaproteobacteria</taxon>
        <taxon>Lysobacterales</taxon>
        <taxon>Lysobacteraceae</taxon>
        <taxon>Pseudoxanthomonas</taxon>
    </lineage>
</organism>
<dbReference type="Pfam" id="PF01126">
    <property type="entry name" value="Heme_oxygenase"/>
    <property type="match status" value="1"/>
</dbReference>